<dbReference type="InterPro" id="IPR001736">
    <property type="entry name" value="PLipase_D/transphosphatidylase"/>
</dbReference>
<dbReference type="eggNOG" id="ENOG5031X1J">
    <property type="taxonomic scope" value="Bacteria"/>
</dbReference>
<dbReference type="CDD" id="cd09117">
    <property type="entry name" value="PLDc_Bfil_DEXD_like"/>
    <property type="match status" value="1"/>
</dbReference>
<accession>A0A246F8R2</accession>
<dbReference type="Proteomes" id="UP000198145">
    <property type="component" value="Unassembled WGS sequence"/>
</dbReference>
<dbReference type="Pfam" id="PF13091">
    <property type="entry name" value="PLDc_2"/>
    <property type="match status" value="1"/>
</dbReference>
<evidence type="ECO:0000259" key="1">
    <source>
        <dbReference type="PROSITE" id="PS50035"/>
    </source>
</evidence>
<dbReference type="Gene3D" id="3.30.870.10">
    <property type="entry name" value="Endonuclease Chain A"/>
    <property type="match status" value="1"/>
</dbReference>
<sequence>MKILNAQHSLRHYLEQVSNKLITVVSASASETESLIETLAEKGNRLDLLVGTINSFTSPDFIDYCVRDAGPDVTLHVDFRAQNSVHWKLILIEPDVVILGSANFTEIGLSLTRDTCAVIQDASLYADYLGRVAEIKGMEGVVLGEDTPAFDEQLEDYRQSHRRVQASLARSAQYLDGESWLGDETNQSIPLFIWYSDHSDDSEEKAEAFLHASSDGVDWDDVREFFTYECAEGVLPYEEGDMVLTARCNGTHIGFYTFDRILYRDGTYYIYSYRKKRYTQPFKLEDAKERLRDVIPEWYEEMRTSLNRHDINSVVR</sequence>
<dbReference type="AlphaFoldDB" id="A0A246F8R2"/>
<proteinExistence type="predicted"/>
<gene>
    <name evidence="2" type="ORF">CEG18_16165</name>
</gene>
<dbReference type="STRING" id="46680.GCA_000807755_01907"/>
<feature type="domain" description="PLD phosphodiesterase" evidence="1">
    <location>
        <begin position="81"/>
        <end position="108"/>
    </location>
</feature>
<dbReference type="GO" id="GO:0006793">
    <property type="term" value="P:phosphorus metabolic process"/>
    <property type="evidence" value="ECO:0007669"/>
    <property type="project" value="UniProtKB-ARBA"/>
</dbReference>
<dbReference type="GO" id="GO:0003824">
    <property type="term" value="F:catalytic activity"/>
    <property type="evidence" value="ECO:0007669"/>
    <property type="project" value="InterPro"/>
</dbReference>
<organism evidence="2 3">
    <name type="scientific">Pseudomonas nitroreducens</name>
    <dbReference type="NCBI Taxonomy" id="46680"/>
    <lineage>
        <taxon>Bacteria</taxon>
        <taxon>Pseudomonadati</taxon>
        <taxon>Pseudomonadota</taxon>
        <taxon>Gammaproteobacteria</taxon>
        <taxon>Pseudomonadales</taxon>
        <taxon>Pseudomonadaceae</taxon>
        <taxon>Pseudomonas</taxon>
    </lineage>
</organism>
<comment type="caution">
    <text evidence="2">The sequence shown here is derived from an EMBL/GenBank/DDBJ whole genome shotgun (WGS) entry which is preliminary data.</text>
</comment>
<name>A0A246F8R2_PSENT</name>
<dbReference type="RefSeq" id="WP_088418730.1">
    <property type="nucleotide sequence ID" value="NZ_NJBA01000005.1"/>
</dbReference>
<dbReference type="EMBL" id="NJBA01000005">
    <property type="protein sequence ID" value="OWP49973.1"/>
    <property type="molecule type" value="Genomic_DNA"/>
</dbReference>
<dbReference type="SUPFAM" id="SSF56024">
    <property type="entry name" value="Phospholipase D/nuclease"/>
    <property type="match status" value="1"/>
</dbReference>
<protein>
    <recommendedName>
        <fullName evidence="1">PLD phosphodiesterase domain-containing protein</fullName>
    </recommendedName>
</protein>
<reference evidence="2 3" key="1">
    <citation type="submission" date="2017-06" db="EMBL/GenBank/DDBJ databases">
        <title>Draft genome of Pseudomonas nitroreducens DF05.</title>
        <authorList>
            <person name="Iyer R."/>
        </authorList>
    </citation>
    <scope>NUCLEOTIDE SEQUENCE [LARGE SCALE GENOMIC DNA]</scope>
    <source>
        <strain evidence="2 3">DF05</strain>
    </source>
</reference>
<dbReference type="InterPro" id="IPR025202">
    <property type="entry name" value="PLD-like_dom"/>
</dbReference>
<evidence type="ECO:0000313" key="3">
    <source>
        <dbReference type="Proteomes" id="UP000198145"/>
    </source>
</evidence>
<dbReference type="PROSITE" id="PS50035">
    <property type="entry name" value="PLD"/>
    <property type="match status" value="1"/>
</dbReference>
<evidence type="ECO:0000313" key="2">
    <source>
        <dbReference type="EMBL" id="OWP49973.1"/>
    </source>
</evidence>